<evidence type="ECO:0000313" key="8">
    <source>
        <dbReference type="EMBL" id="KAI6654285.1"/>
    </source>
</evidence>
<dbReference type="SUPFAM" id="SSF52402">
    <property type="entry name" value="Adenine nucleotide alpha hydrolases-like"/>
    <property type="match status" value="1"/>
</dbReference>
<organism evidence="8 9">
    <name type="scientific">Oopsacas minuta</name>
    <dbReference type="NCBI Taxonomy" id="111878"/>
    <lineage>
        <taxon>Eukaryota</taxon>
        <taxon>Metazoa</taxon>
        <taxon>Porifera</taxon>
        <taxon>Hexactinellida</taxon>
        <taxon>Hexasterophora</taxon>
        <taxon>Lyssacinosida</taxon>
        <taxon>Leucopsacidae</taxon>
        <taxon>Oopsacas</taxon>
    </lineage>
</organism>
<evidence type="ECO:0000256" key="2">
    <source>
        <dbReference type="ARBA" id="ARBA00022598"/>
    </source>
</evidence>
<protein>
    <recommendedName>
        <fullName evidence="1">tRNA(Ile)-lysidine synthetase</fullName>
        <ecNumber evidence="1">6.3.4.19</ecNumber>
    </recommendedName>
</protein>
<evidence type="ECO:0000256" key="5">
    <source>
        <dbReference type="ARBA" id="ARBA00022840"/>
    </source>
</evidence>
<dbReference type="InterPro" id="IPR012094">
    <property type="entry name" value="tRNA_Ile_lys_synt"/>
</dbReference>
<keyword evidence="4" id="KW-0547">Nucleotide-binding</keyword>
<name>A0AAV7JZN4_9METZ</name>
<dbReference type="EC" id="6.3.4.19" evidence="1"/>
<dbReference type="Proteomes" id="UP001165289">
    <property type="component" value="Unassembled WGS sequence"/>
</dbReference>
<sequence length="467" mass="54702">MQRLLQAFTSFMTRQAVRPVDHVAVSVSGGCDSLALAFVSQSYFKPNCIHALTIDHQIRPHCSEEAVLVTKILENNNFNLHRCLKIDWHNEQPTTNKIEHRCREERYKLLLDYCNDNNVKILLTAHHLFDQMETVLHRFQMGSSLNGMKGMEPKTTFKTHPNIYILRPFLNETKKSLQEICKEKKVNWVTDYSNFSPLFTRNCLRHILAHNPVLATDISNGIFFLKNFTHETQNQVNEFLRTHLVLEPEYGYYYCPVSTISKLPHPIILRIFTHLSSCLIHGSKHFLKIGAARVYRNLFHPNIEKPIQKTTITSDVIATIDRSSGVISIGKTRCLEKTNIKIGETKLWDNRFEISLKKQDMDTPDSDETYIIRSLSPREQKFVFRAVRRIKATKLPVIHYRFSLPIIVDKADTIVYMPHFFYRDYNVNAVCECKFVPHPRSMHTLRKSKKFERRRKYVADDEFHMDF</sequence>
<comment type="catalytic activity">
    <reaction evidence="6">
        <text>cytidine(34) in tRNA(Ile2) + L-lysine + ATP = lysidine(34) in tRNA(Ile2) + AMP + diphosphate + H(+)</text>
        <dbReference type="Rhea" id="RHEA:43744"/>
        <dbReference type="Rhea" id="RHEA-COMP:10625"/>
        <dbReference type="Rhea" id="RHEA-COMP:10670"/>
        <dbReference type="ChEBI" id="CHEBI:15378"/>
        <dbReference type="ChEBI" id="CHEBI:30616"/>
        <dbReference type="ChEBI" id="CHEBI:32551"/>
        <dbReference type="ChEBI" id="CHEBI:33019"/>
        <dbReference type="ChEBI" id="CHEBI:82748"/>
        <dbReference type="ChEBI" id="CHEBI:83665"/>
        <dbReference type="ChEBI" id="CHEBI:456215"/>
        <dbReference type="EC" id="6.3.4.19"/>
    </reaction>
</comment>
<dbReference type="PANTHER" id="PTHR43033:SF1">
    <property type="entry name" value="TRNA(ILE)-LYSIDINE SYNTHASE-RELATED"/>
    <property type="match status" value="1"/>
</dbReference>
<dbReference type="EMBL" id="JAKMXF010000222">
    <property type="protein sequence ID" value="KAI6654285.1"/>
    <property type="molecule type" value="Genomic_DNA"/>
</dbReference>
<keyword evidence="3" id="KW-0819">tRNA processing</keyword>
<evidence type="ECO:0000256" key="4">
    <source>
        <dbReference type="ARBA" id="ARBA00022741"/>
    </source>
</evidence>
<dbReference type="InterPro" id="IPR014729">
    <property type="entry name" value="Rossmann-like_a/b/a_fold"/>
</dbReference>
<evidence type="ECO:0000313" key="9">
    <source>
        <dbReference type="Proteomes" id="UP001165289"/>
    </source>
</evidence>
<evidence type="ECO:0000256" key="3">
    <source>
        <dbReference type="ARBA" id="ARBA00022694"/>
    </source>
</evidence>
<keyword evidence="9" id="KW-1185">Reference proteome</keyword>
<comment type="caution">
    <text evidence="8">The sequence shown here is derived from an EMBL/GenBank/DDBJ whole genome shotgun (WGS) entry which is preliminary data.</text>
</comment>
<dbReference type="NCBIfam" id="TIGR02432">
    <property type="entry name" value="lysidine_TilS_N"/>
    <property type="match status" value="1"/>
</dbReference>
<dbReference type="Pfam" id="PF01171">
    <property type="entry name" value="ATP_bind_3"/>
    <property type="match status" value="1"/>
</dbReference>
<dbReference type="GO" id="GO:0005524">
    <property type="term" value="F:ATP binding"/>
    <property type="evidence" value="ECO:0007669"/>
    <property type="project" value="UniProtKB-KW"/>
</dbReference>
<dbReference type="HAMAP" id="MF_01161">
    <property type="entry name" value="tRNA_Ile_lys_synt"/>
    <property type="match status" value="1"/>
</dbReference>
<keyword evidence="2" id="KW-0436">Ligase</keyword>
<proteinExistence type="inferred from homology"/>
<dbReference type="GO" id="GO:0008033">
    <property type="term" value="P:tRNA processing"/>
    <property type="evidence" value="ECO:0007669"/>
    <property type="project" value="UniProtKB-KW"/>
</dbReference>
<evidence type="ECO:0000256" key="6">
    <source>
        <dbReference type="ARBA" id="ARBA00048539"/>
    </source>
</evidence>
<dbReference type="InterPro" id="IPR011063">
    <property type="entry name" value="TilS/TtcA_N"/>
</dbReference>
<dbReference type="PANTHER" id="PTHR43033">
    <property type="entry name" value="TRNA(ILE)-LYSIDINE SYNTHASE-RELATED"/>
    <property type="match status" value="1"/>
</dbReference>
<evidence type="ECO:0000256" key="1">
    <source>
        <dbReference type="ARBA" id="ARBA00013267"/>
    </source>
</evidence>
<reference evidence="8 9" key="1">
    <citation type="journal article" date="2023" name="BMC Biol.">
        <title>The compact genome of the sponge Oopsacas minuta (Hexactinellida) is lacking key metazoan core genes.</title>
        <authorList>
            <person name="Santini S."/>
            <person name="Schenkelaars Q."/>
            <person name="Jourda C."/>
            <person name="Duchesne M."/>
            <person name="Belahbib H."/>
            <person name="Rocher C."/>
            <person name="Selva M."/>
            <person name="Riesgo A."/>
            <person name="Vervoort M."/>
            <person name="Leys S.P."/>
            <person name="Kodjabachian L."/>
            <person name="Le Bivic A."/>
            <person name="Borchiellini C."/>
            <person name="Claverie J.M."/>
            <person name="Renard E."/>
        </authorList>
    </citation>
    <scope>NUCLEOTIDE SEQUENCE [LARGE SCALE GENOMIC DNA]</scope>
    <source>
        <strain evidence="8">SPO-2</strain>
    </source>
</reference>
<dbReference type="GO" id="GO:0032267">
    <property type="term" value="F:tRNA(Ile)-lysidine synthase activity"/>
    <property type="evidence" value="ECO:0007669"/>
    <property type="project" value="UniProtKB-EC"/>
</dbReference>
<dbReference type="AlphaFoldDB" id="A0AAV7JZN4"/>
<accession>A0AAV7JZN4</accession>
<dbReference type="Gene3D" id="3.40.50.620">
    <property type="entry name" value="HUPs"/>
    <property type="match status" value="1"/>
</dbReference>
<dbReference type="CDD" id="cd01992">
    <property type="entry name" value="TilS_N"/>
    <property type="match status" value="1"/>
</dbReference>
<evidence type="ECO:0000259" key="7">
    <source>
        <dbReference type="Pfam" id="PF01171"/>
    </source>
</evidence>
<keyword evidence="5" id="KW-0067">ATP-binding</keyword>
<feature type="domain" description="tRNA(Ile)-lysidine/2-thiocytidine synthase N-terminal" evidence="7">
    <location>
        <begin position="23"/>
        <end position="206"/>
    </location>
</feature>
<dbReference type="InterPro" id="IPR012795">
    <property type="entry name" value="tRNA_Ile_lys_synt_N"/>
</dbReference>
<gene>
    <name evidence="8" type="ORF">LOD99_684</name>
</gene>